<dbReference type="Proteomes" id="UP000828390">
    <property type="component" value="Unassembled WGS sequence"/>
</dbReference>
<proteinExistence type="predicted"/>
<sequence length="114" mass="12672">MVMNMAKYEPLFETEPSTLALANQTSNNQPHLLQVAPTIRDPPGYHDHTINIVQSDLDELRQGQTIRGLLTSVDNGHQHSVDVSMDSRGNFVMTSCDGTAQCWDGHSTQMTLVY</sequence>
<reference evidence="1" key="2">
    <citation type="submission" date="2020-11" db="EMBL/GenBank/DDBJ databases">
        <authorList>
            <person name="McCartney M.A."/>
            <person name="Auch B."/>
            <person name="Kono T."/>
            <person name="Mallez S."/>
            <person name="Becker A."/>
            <person name="Gohl D.M."/>
            <person name="Silverstein K.A.T."/>
            <person name="Koren S."/>
            <person name="Bechman K.B."/>
            <person name="Herman A."/>
            <person name="Abrahante J.E."/>
            <person name="Garbe J."/>
        </authorList>
    </citation>
    <scope>NUCLEOTIDE SEQUENCE</scope>
    <source>
        <strain evidence="1">Duluth1</strain>
        <tissue evidence="1">Whole animal</tissue>
    </source>
</reference>
<evidence type="ECO:0000313" key="1">
    <source>
        <dbReference type="EMBL" id="KAH3866825.1"/>
    </source>
</evidence>
<dbReference type="AlphaFoldDB" id="A0A9D4LXB6"/>
<comment type="caution">
    <text evidence="1">The sequence shown here is derived from an EMBL/GenBank/DDBJ whole genome shotgun (WGS) entry which is preliminary data.</text>
</comment>
<keyword evidence="2" id="KW-1185">Reference proteome</keyword>
<evidence type="ECO:0000313" key="2">
    <source>
        <dbReference type="Proteomes" id="UP000828390"/>
    </source>
</evidence>
<gene>
    <name evidence="1" type="ORF">DPMN_029948</name>
</gene>
<accession>A0A9D4LXB6</accession>
<organism evidence="1 2">
    <name type="scientific">Dreissena polymorpha</name>
    <name type="common">Zebra mussel</name>
    <name type="synonym">Mytilus polymorpha</name>
    <dbReference type="NCBI Taxonomy" id="45954"/>
    <lineage>
        <taxon>Eukaryota</taxon>
        <taxon>Metazoa</taxon>
        <taxon>Spiralia</taxon>
        <taxon>Lophotrochozoa</taxon>
        <taxon>Mollusca</taxon>
        <taxon>Bivalvia</taxon>
        <taxon>Autobranchia</taxon>
        <taxon>Heteroconchia</taxon>
        <taxon>Euheterodonta</taxon>
        <taxon>Imparidentia</taxon>
        <taxon>Neoheterodontei</taxon>
        <taxon>Myida</taxon>
        <taxon>Dreissenoidea</taxon>
        <taxon>Dreissenidae</taxon>
        <taxon>Dreissena</taxon>
    </lineage>
</organism>
<name>A0A9D4LXB6_DREPO</name>
<reference evidence="1" key="1">
    <citation type="journal article" date="2019" name="bioRxiv">
        <title>The Genome of the Zebra Mussel, Dreissena polymorpha: A Resource for Invasive Species Research.</title>
        <authorList>
            <person name="McCartney M.A."/>
            <person name="Auch B."/>
            <person name="Kono T."/>
            <person name="Mallez S."/>
            <person name="Zhang Y."/>
            <person name="Obille A."/>
            <person name="Becker A."/>
            <person name="Abrahante J.E."/>
            <person name="Garbe J."/>
            <person name="Badalamenti J.P."/>
            <person name="Herman A."/>
            <person name="Mangelson H."/>
            <person name="Liachko I."/>
            <person name="Sullivan S."/>
            <person name="Sone E.D."/>
            <person name="Koren S."/>
            <person name="Silverstein K.A.T."/>
            <person name="Beckman K.B."/>
            <person name="Gohl D.M."/>
        </authorList>
    </citation>
    <scope>NUCLEOTIDE SEQUENCE</scope>
    <source>
        <strain evidence="1">Duluth1</strain>
        <tissue evidence="1">Whole animal</tissue>
    </source>
</reference>
<dbReference type="EMBL" id="JAIWYP010000002">
    <property type="protein sequence ID" value="KAH3866825.1"/>
    <property type="molecule type" value="Genomic_DNA"/>
</dbReference>
<protein>
    <submittedName>
        <fullName evidence="1">Uncharacterized protein</fullName>
    </submittedName>
</protein>